<gene>
    <name evidence="13" type="ORF">CJ030_MR6G017564</name>
</gene>
<dbReference type="SMART" id="SM00249">
    <property type="entry name" value="PHD"/>
    <property type="match status" value="2"/>
</dbReference>
<feature type="compositionally biased region" description="Polar residues" evidence="10">
    <location>
        <begin position="436"/>
        <end position="445"/>
    </location>
</feature>
<evidence type="ECO:0000313" key="14">
    <source>
        <dbReference type="Proteomes" id="UP000516437"/>
    </source>
</evidence>
<dbReference type="Gene3D" id="3.30.40.10">
    <property type="entry name" value="Zinc/RING finger domain, C3HC4 (zinc finger)"/>
    <property type="match status" value="1"/>
</dbReference>
<dbReference type="PANTHER" id="PTHR45888:SF4">
    <property type="entry name" value="PHD FINGER PROTEIN 10"/>
    <property type="match status" value="1"/>
</dbReference>
<evidence type="ECO:0000256" key="2">
    <source>
        <dbReference type="ARBA" id="ARBA00022723"/>
    </source>
</evidence>
<keyword evidence="13" id="KW-0808">Transferase</keyword>
<evidence type="ECO:0000259" key="11">
    <source>
        <dbReference type="PROSITE" id="PS50016"/>
    </source>
</evidence>
<keyword evidence="13" id="KW-0489">Methyltransferase</keyword>
<sequence>MAFHVACPITCRRICFCSLGFPRGLHGAKGRNDFLQEVSRIEEFLKNPWGVRARGEKAGKNDTVQVLVPRVVAPPPPPQPVVADGGIGGGNAVDEVAAAASAQSKRIALQKKAAAAMVAAEDYARRFESGDLAADALRGPSGEEQGQSNVNVMCRLCFFGENEGSEKARRMLPCKKCGKKYHRSCLKSWAQHRDLFHWSSWVCPSCRICEVCLKTGDPNKFMFCKRCDGAHHCYCQQPSHKNVSSGPYLCPKHTRCHSCASNVPGNGSSVRWFLGYTCCDACGRLFVKGNYCPVCLKVDLYDEREVKCTRDERYLQFQVDGNLQYKCPTCRGECYQVQGIEDAIQELWRRRDEADRDLIASLRAAAGLPTQEEIFSISPYSDDEENGPTRLKNEFGRSLKFSLKGLMEKSPKKTKDYGKKSSNKKYVKRRGYEEPLNSNVDSQDSLEGHNDVQSFGYCLDEEKNDDKQFLGKEGLGKDSFPVAGSLNHTEGVCSVNQPGVLKHKFVDEVMVSDEDRAPRVVRLKNNKPYGLVTGEDSGKHVSKSKNVKGKKIVISLGPRKINVSNSPRSDASSCQREQDLMTSNGSVDTSHRNMGDKFAVDSHVGTTKLGDSKGDKTESFGQLKFLKVAGKEGNLLKLGKVKSEVSDVNHKFGRGSSADARGSVTQEHTRILLGKRNSEGTMAAAGSFGEVRGNKELLEKPSERKSEIYDEGNEDCGQTPGSQLPKDSKPLLKFKFKKPTLENQNSPRPEEEKSSIKGQRSKRRRPSPLEKTSLNEVEDVTHSHQDNLMDEIMDANWILKKLGKDAVGKRVEVHQLSDNLWHKGVVSNVIEGTSSLSVTLDDGKVKTLELGKQGIRFVPQKQKRSRT</sequence>
<comment type="subcellular location">
    <subcellularLocation>
        <location evidence="1">Nucleus</location>
    </subcellularLocation>
</comment>
<dbReference type="GO" id="GO:0032259">
    <property type="term" value="P:methylation"/>
    <property type="evidence" value="ECO:0007669"/>
    <property type="project" value="UniProtKB-KW"/>
</dbReference>
<dbReference type="Proteomes" id="UP000516437">
    <property type="component" value="Chromosome 6"/>
</dbReference>
<evidence type="ECO:0000256" key="4">
    <source>
        <dbReference type="ARBA" id="ARBA00022771"/>
    </source>
</evidence>
<dbReference type="InterPro" id="IPR011011">
    <property type="entry name" value="Znf_FYVE_PHD"/>
</dbReference>
<feature type="region of interest" description="Disordered" evidence="10">
    <location>
        <begin position="560"/>
        <end position="594"/>
    </location>
</feature>
<evidence type="ECO:0000256" key="6">
    <source>
        <dbReference type="ARBA" id="ARBA00023015"/>
    </source>
</evidence>
<evidence type="ECO:0000256" key="5">
    <source>
        <dbReference type="ARBA" id="ARBA00022833"/>
    </source>
</evidence>
<keyword evidence="2" id="KW-0479">Metal-binding</keyword>
<dbReference type="Pfam" id="PF00628">
    <property type="entry name" value="PHD"/>
    <property type="match status" value="1"/>
</dbReference>
<evidence type="ECO:0000256" key="9">
    <source>
        <dbReference type="PROSITE-ProRule" id="PRU00175"/>
    </source>
</evidence>
<keyword evidence="7" id="KW-0804">Transcription</keyword>
<keyword evidence="3" id="KW-0677">Repeat</keyword>
<accession>A0A6A1VA21</accession>
<keyword evidence="5" id="KW-0862">Zinc</keyword>
<dbReference type="PROSITE" id="PS50016">
    <property type="entry name" value="ZF_PHD_2"/>
    <property type="match status" value="1"/>
</dbReference>
<dbReference type="GO" id="GO:0008270">
    <property type="term" value="F:zinc ion binding"/>
    <property type="evidence" value="ECO:0007669"/>
    <property type="project" value="UniProtKB-KW"/>
</dbReference>
<dbReference type="OrthoDB" id="1903104at2759"/>
<evidence type="ECO:0000313" key="13">
    <source>
        <dbReference type="EMBL" id="KAB1209654.1"/>
    </source>
</evidence>
<dbReference type="InterPro" id="IPR001841">
    <property type="entry name" value="Znf_RING"/>
</dbReference>
<organism evidence="13 14">
    <name type="scientific">Morella rubra</name>
    <name type="common">Chinese bayberry</name>
    <dbReference type="NCBI Taxonomy" id="262757"/>
    <lineage>
        <taxon>Eukaryota</taxon>
        <taxon>Viridiplantae</taxon>
        <taxon>Streptophyta</taxon>
        <taxon>Embryophyta</taxon>
        <taxon>Tracheophyta</taxon>
        <taxon>Spermatophyta</taxon>
        <taxon>Magnoliopsida</taxon>
        <taxon>eudicotyledons</taxon>
        <taxon>Gunneridae</taxon>
        <taxon>Pentapetalae</taxon>
        <taxon>rosids</taxon>
        <taxon>fabids</taxon>
        <taxon>Fagales</taxon>
        <taxon>Myricaceae</taxon>
        <taxon>Morella</taxon>
    </lineage>
</organism>
<feature type="compositionally biased region" description="Polar residues" evidence="10">
    <location>
        <begin position="562"/>
        <end position="588"/>
    </location>
</feature>
<name>A0A6A1VA21_9ROSI</name>
<keyword evidence="4 9" id="KW-0863">Zinc-finger</keyword>
<evidence type="ECO:0000256" key="10">
    <source>
        <dbReference type="SAM" id="MobiDB-lite"/>
    </source>
</evidence>
<feature type="region of interest" description="Disordered" evidence="10">
    <location>
        <begin position="710"/>
        <end position="780"/>
    </location>
</feature>
<feature type="domain" description="RING-type" evidence="12">
    <location>
        <begin position="154"/>
        <end position="207"/>
    </location>
</feature>
<keyword evidence="8" id="KW-0539">Nucleus</keyword>
<comment type="caution">
    <text evidence="13">The sequence shown here is derived from an EMBL/GenBank/DDBJ whole genome shotgun (WGS) entry which is preliminary data.</text>
</comment>
<feature type="domain" description="PHD-type" evidence="11">
    <location>
        <begin position="151"/>
        <end position="209"/>
    </location>
</feature>
<dbReference type="GO" id="GO:0005634">
    <property type="term" value="C:nucleus"/>
    <property type="evidence" value="ECO:0007669"/>
    <property type="project" value="UniProtKB-SubCell"/>
</dbReference>
<feature type="compositionally biased region" description="Basic and acidic residues" evidence="10">
    <location>
        <begin position="410"/>
        <end position="419"/>
    </location>
</feature>
<dbReference type="SUPFAM" id="SSF57903">
    <property type="entry name" value="FYVE/PHD zinc finger"/>
    <property type="match status" value="2"/>
</dbReference>
<evidence type="ECO:0000256" key="1">
    <source>
        <dbReference type="ARBA" id="ARBA00004123"/>
    </source>
</evidence>
<evidence type="ECO:0000256" key="7">
    <source>
        <dbReference type="ARBA" id="ARBA00023163"/>
    </source>
</evidence>
<feature type="region of interest" description="Disordered" evidence="10">
    <location>
        <begin position="410"/>
        <end position="447"/>
    </location>
</feature>
<evidence type="ECO:0000256" key="3">
    <source>
        <dbReference type="ARBA" id="ARBA00022737"/>
    </source>
</evidence>
<keyword evidence="14" id="KW-1185">Reference proteome</keyword>
<reference evidence="13 14" key="1">
    <citation type="journal article" date="2019" name="Plant Biotechnol. J.">
        <title>The red bayberry genome and genetic basis of sex determination.</title>
        <authorList>
            <person name="Jia H.M."/>
            <person name="Jia H.J."/>
            <person name="Cai Q.L."/>
            <person name="Wang Y."/>
            <person name="Zhao H.B."/>
            <person name="Yang W.F."/>
            <person name="Wang G.Y."/>
            <person name="Li Y.H."/>
            <person name="Zhan D.L."/>
            <person name="Shen Y.T."/>
            <person name="Niu Q.F."/>
            <person name="Chang L."/>
            <person name="Qiu J."/>
            <person name="Zhao L."/>
            <person name="Xie H.B."/>
            <person name="Fu W.Y."/>
            <person name="Jin J."/>
            <person name="Li X.W."/>
            <person name="Jiao Y."/>
            <person name="Zhou C.C."/>
            <person name="Tu T."/>
            <person name="Chai C.Y."/>
            <person name="Gao J.L."/>
            <person name="Fan L.J."/>
            <person name="van de Weg E."/>
            <person name="Wang J.Y."/>
            <person name="Gao Z.S."/>
        </authorList>
    </citation>
    <scope>NUCLEOTIDE SEQUENCE [LARGE SCALE GENOMIC DNA]</scope>
    <source>
        <tissue evidence="13">Leaves</tissue>
    </source>
</reference>
<dbReference type="FunFam" id="3.30.40.10:FF:000638">
    <property type="entry name" value="PHD finger family protein"/>
    <property type="match status" value="1"/>
</dbReference>
<dbReference type="EMBL" id="RXIC02000024">
    <property type="protein sequence ID" value="KAB1209654.1"/>
    <property type="molecule type" value="Genomic_DNA"/>
</dbReference>
<proteinExistence type="predicted"/>
<dbReference type="PROSITE" id="PS50089">
    <property type="entry name" value="ZF_RING_2"/>
    <property type="match status" value="1"/>
</dbReference>
<evidence type="ECO:0000259" key="12">
    <source>
        <dbReference type="PROSITE" id="PS50089"/>
    </source>
</evidence>
<dbReference type="InterPro" id="IPR013083">
    <property type="entry name" value="Znf_RING/FYVE/PHD"/>
</dbReference>
<dbReference type="InterPro" id="IPR001965">
    <property type="entry name" value="Znf_PHD"/>
</dbReference>
<protein>
    <submittedName>
        <fullName evidence="13">Histone-lysine N-methyltransferase 2B</fullName>
    </submittedName>
</protein>
<dbReference type="AlphaFoldDB" id="A0A6A1VA21"/>
<dbReference type="PANTHER" id="PTHR45888">
    <property type="entry name" value="HL01030P-RELATED"/>
    <property type="match status" value="1"/>
</dbReference>
<evidence type="ECO:0000256" key="8">
    <source>
        <dbReference type="ARBA" id="ARBA00023242"/>
    </source>
</evidence>
<dbReference type="GO" id="GO:0008168">
    <property type="term" value="F:methyltransferase activity"/>
    <property type="evidence" value="ECO:0007669"/>
    <property type="project" value="UniProtKB-KW"/>
</dbReference>
<dbReference type="InterPro" id="IPR019787">
    <property type="entry name" value="Znf_PHD-finger"/>
</dbReference>
<keyword evidence="6" id="KW-0805">Transcription regulation</keyword>